<dbReference type="EMBL" id="SLUI01000010">
    <property type="protein sequence ID" value="TCL35854.1"/>
    <property type="molecule type" value="Genomic_DNA"/>
</dbReference>
<sequence length="66" mass="7511">MSDGLYIKVEPCNITFISRIMEGYEYFGVVTTIDRAEGLLVIRTTPDMRPEIQAILMSLPIQVDFV</sequence>
<name>A0A4R1PUZ5_9FIRM</name>
<dbReference type="Proteomes" id="UP000295063">
    <property type="component" value="Unassembled WGS sequence"/>
</dbReference>
<dbReference type="Pfam" id="PF16256">
    <property type="entry name" value="DUF4911"/>
    <property type="match status" value="1"/>
</dbReference>
<protein>
    <submittedName>
        <fullName evidence="1">Uncharacterized protein DUF4911</fullName>
    </submittedName>
</protein>
<accession>A0A4R1PUZ5</accession>
<dbReference type="RefSeq" id="WP_132082198.1">
    <property type="nucleotide sequence ID" value="NZ_DALYTA010000017.1"/>
</dbReference>
<evidence type="ECO:0000313" key="1">
    <source>
        <dbReference type="EMBL" id="TCL35854.1"/>
    </source>
</evidence>
<organism evidence="1 2">
    <name type="scientific">Anaerospora hongkongensis</name>
    <dbReference type="NCBI Taxonomy" id="244830"/>
    <lineage>
        <taxon>Bacteria</taxon>
        <taxon>Bacillati</taxon>
        <taxon>Bacillota</taxon>
        <taxon>Negativicutes</taxon>
        <taxon>Selenomonadales</taxon>
        <taxon>Sporomusaceae</taxon>
        <taxon>Anaerospora</taxon>
    </lineage>
</organism>
<dbReference type="InterPro" id="IPR032587">
    <property type="entry name" value="DUF4911"/>
</dbReference>
<keyword evidence="2" id="KW-1185">Reference proteome</keyword>
<comment type="caution">
    <text evidence="1">The sequence shown here is derived from an EMBL/GenBank/DDBJ whole genome shotgun (WGS) entry which is preliminary data.</text>
</comment>
<dbReference type="AlphaFoldDB" id="A0A4R1PUZ5"/>
<proteinExistence type="predicted"/>
<dbReference type="OrthoDB" id="2084209at2"/>
<reference evidence="1 2" key="1">
    <citation type="submission" date="2019-03" db="EMBL/GenBank/DDBJ databases">
        <title>Genomic Encyclopedia of Type Strains, Phase IV (KMG-IV): sequencing the most valuable type-strain genomes for metagenomic binning, comparative biology and taxonomic classification.</title>
        <authorList>
            <person name="Goeker M."/>
        </authorList>
    </citation>
    <scope>NUCLEOTIDE SEQUENCE [LARGE SCALE GENOMIC DNA]</scope>
    <source>
        <strain evidence="1 2">DSM 15969</strain>
    </source>
</reference>
<evidence type="ECO:0000313" key="2">
    <source>
        <dbReference type="Proteomes" id="UP000295063"/>
    </source>
</evidence>
<gene>
    <name evidence="1" type="ORF">EV210_11098</name>
</gene>